<name>A0A482XRJ9_LAOST</name>
<evidence type="ECO:0000313" key="2">
    <source>
        <dbReference type="Proteomes" id="UP000291343"/>
    </source>
</evidence>
<reference evidence="1 2" key="1">
    <citation type="journal article" date="2017" name="Gigascience">
        <title>Genome sequence of the small brown planthopper, Laodelphax striatellus.</title>
        <authorList>
            <person name="Zhu J."/>
            <person name="Jiang F."/>
            <person name="Wang X."/>
            <person name="Yang P."/>
            <person name="Bao Y."/>
            <person name="Zhao W."/>
            <person name="Wang W."/>
            <person name="Lu H."/>
            <person name="Wang Q."/>
            <person name="Cui N."/>
            <person name="Li J."/>
            <person name="Chen X."/>
            <person name="Luo L."/>
            <person name="Yu J."/>
            <person name="Kang L."/>
            <person name="Cui F."/>
        </authorList>
    </citation>
    <scope>NUCLEOTIDE SEQUENCE [LARGE SCALE GENOMIC DNA]</scope>
    <source>
        <strain evidence="1">Lst14</strain>
    </source>
</reference>
<dbReference type="OrthoDB" id="2157380at2759"/>
<accession>A0A482XRJ9</accession>
<dbReference type="GO" id="GO:0005737">
    <property type="term" value="C:cytoplasm"/>
    <property type="evidence" value="ECO:0007669"/>
    <property type="project" value="TreeGrafter"/>
</dbReference>
<dbReference type="EMBL" id="QKKF02002576">
    <property type="protein sequence ID" value="RZF48304.1"/>
    <property type="molecule type" value="Genomic_DNA"/>
</dbReference>
<dbReference type="InParanoid" id="A0A482XRJ9"/>
<sequence>MAQYSLPLIFINLGGEMLYVLDQRLKAQKIQTDKARKVLNDIAGIMLNQRFLDELFKPQEIYNRKALCTLFHDLAHASIMRLNEASMSKLYDLMTMAFKQQVVFATEPRDIILVTLNHLDNIRYLVTAGNIHKQLDSAYFLVIKTYGQMSFGELQRVRYNILNFLQDTRVRVSIFLRQNIQNNDGTFRIPPACTIPYGNEVPGSIRVFGSDGCILDLLSFNPDANYTVANEKGSTELRGTRHTTLGNNMYSSSAPRVDTPWDQPGLDSVSRWDAKGGGDMGCAYRDELNLLLTQLMGPAHAHHTDNYPVGDVFRLNLFESYDEDISRQNVIAKEKCIANSVEDNRHNRALHKINSEMAVEDAGKSQSSSSLTVLDLLDLVQ</sequence>
<evidence type="ECO:0000313" key="1">
    <source>
        <dbReference type="EMBL" id="RZF48304.1"/>
    </source>
</evidence>
<evidence type="ECO:0008006" key="3">
    <source>
        <dbReference type="Google" id="ProtNLM"/>
    </source>
</evidence>
<organism evidence="1 2">
    <name type="scientific">Laodelphax striatellus</name>
    <name type="common">Small brown planthopper</name>
    <name type="synonym">Delphax striatella</name>
    <dbReference type="NCBI Taxonomy" id="195883"/>
    <lineage>
        <taxon>Eukaryota</taxon>
        <taxon>Metazoa</taxon>
        <taxon>Ecdysozoa</taxon>
        <taxon>Arthropoda</taxon>
        <taxon>Hexapoda</taxon>
        <taxon>Insecta</taxon>
        <taxon>Pterygota</taxon>
        <taxon>Neoptera</taxon>
        <taxon>Paraneoptera</taxon>
        <taxon>Hemiptera</taxon>
        <taxon>Auchenorrhyncha</taxon>
        <taxon>Fulgoroidea</taxon>
        <taxon>Delphacidae</taxon>
        <taxon>Criomorphinae</taxon>
        <taxon>Laodelphax</taxon>
    </lineage>
</organism>
<dbReference type="STRING" id="195883.A0A482XRJ9"/>
<dbReference type="PANTHER" id="PTHR21439">
    <property type="entry name" value="OXIDORED-NITRO DOMAIN-CONTAINING PROTEIN"/>
    <property type="match status" value="1"/>
</dbReference>
<dbReference type="Pfam" id="PF10188">
    <property type="entry name" value="Oscp1"/>
    <property type="match status" value="1"/>
</dbReference>
<dbReference type="Proteomes" id="UP000291343">
    <property type="component" value="Unassembled WGS sequence"/>
</dbReference>
<dbReference type="InterPro" id="IPR019332">
    <property type="entry name" value="OSCP1"/>
</dbReference>
<keyword evidence="2" id="KW-1185">Reference proteome</keyword>
<gene>
    <name evidence="1" type="ORF">LSTR_LSTR010267</name>
</gene>
<dbReference type="AlphaFoldDB" id="A0A482XRJ9"/>
<comment type="caution">
    <text evidence="1">The sequence shown here is derived from an EMBL/GenBank/DDBJ whole genome shotgun (WGS) entry which is preliminary data.</text>
</comment>
<protein>
    <recommendedName>
        <fullName evidence="3">Protein OSCP1</fullName>
    </recommendedName>
</protein>
<dbReference type="PANTHER" id="PTHR21439:SF0">
    <property type="entry name" value="PROTEIN OSCP1"/>
    <property type="match status" value="1"/>
</dbReference>
<dbReference type="GO" id="GO:0005886">
    <property type="term" value="C:plasma membrane"/>
    <property type="evidence" value="ECO:0007669"/>
    <property type="project" value="TreeGrafter"/>
</dbReference>
<proteinExistence type="predicted"/>